<dbReference type="PANTHER" id="PTHR45784">
    <property type="entry name" value="C-TYPE LECTIN DOMAIN FAMILY 20 MEMBER A-RELATED"/>
    <property type="match status" value="1"/>
</dbReference>
<sequence>MVTKATVTILLFLGLFGLNTSLYRKHYYVNKTMKWSDAQQYCKNVYDDLSTVRNEDLQPLNANPQITEGLYWIGLRRSSLSPAWWTWTSGEVATDVMWDKDEPDSYHENCCAVRRSSSKVHNADCDLPIPFYCMEVFELILVRQEQTWEEAVEYCRQNYGDLAILNSNEIMTDAKTMSTAALTDDVWIGLRFITGYWVWINGENLQYKGWSSGGELQCPAMNQRCAVLNRNSMVWEPVDCEQRLNFFCISK</sequence>
<dbReference type="AlphaFoldDB" id="A0ABD0QUH7"/>
<organism evidence="2 3">
    <name type="scientific">Cirrhinus mrigala</name>
    <name type="common">Mrigala</name>
    <dbReference type="NCBI Taxonomy" id="683832"/>
    <lineage>
        <taxon>Eukaryota</taxon>
        <taxon>Metazoa</taxon>
        <taxon>Chordata</taxon>
        <taxon>Craniata</taxon>
        <taxon>Vertebrata</taxon>
        <taxon>Euteleostomi</taxon>
        <taxon>Actinopterygii</taxon>
        <taxon>Neopterygii</taxon>
        <taxon>Teleostei</taxon>
        <taxon>Ostariophysi</taxon>
        <taxon>Cypriniformes</taxon>
        <taxon>Cyprinidae</taxon>
        <taxon>Labeoninae</taxon>
        <taxon>Labeonini</taxon>
        <taxon>Cirrhinus</taxon>
    </lineage>
</organism>
<comment type="caution">
    <text evidence="2">The sequence shown here is derived from an EMBL/GenBank/DDBJ whole genome shotgun (WGS) entry which is preliminary data.</text>
</comment>
<name>A0ABD0QUH7_CIRMR</name>
<feature type="domain" description="C-type lectin" evidence="1">
    <location>
        <begin position="27"/>
        <end position="134"/>
    </location>
</feature>
<evidence type="ECO:0000313" key="2">
    <source>
        <dbReference type="EMBL" id="KAL0189415.1"/>
    </source>
</evidence>
<keyword evidence="3" id="KW-1185">Reference proteome</keyword>
<dbReference type="SUPFAM" id="SSF56436">
    <property type="entry name" value="C-type lectin-like"/>
    <property type="match status" value="2"/>
</dbReference>
<dbReference type="Pfam" id="PF00059">
    <property type="entry name" value="Lectin_C"/>
    <property type="match status" value="2"/>
</dbReference>
<evidence type="ECO:0000259" key="1">
    <source>
        <dbReference type="PROSITE" id="PS50041"/>
    </source>
</evidence>
<dbReference type="Proteomes" id="UP001529510">
    <property type="component" value="Unassembled WGS sequence"/>
</dbReference>
<dbReference type="InterPro" id="IPR016187">
    <property type="entry name" value="CTDL_fold"/>
</dbReference>
<protein>
    <recommendedName>
        <fullName evidence="1">C-type lectin domain-containing protein</fullName>
    </recommendedName>
</protein>
<dbReference type="InterPro" id="IPR001304">
    <property type="entry name" value="C-type_lectin-like"/>
</dbReference>
<dbReference type="Gene3D" id="3.10.100.10">
    <property type="entry name" value="Mannose-Binding Protein A, subunit A"/>
    <property type="match status" value="2"/>
</dbReference>
<dbReference type="CDD" id="cd00037">
    <property type="entry name" value="CLECT"/>
    <property type="match status" value="1"/>
</dbReference>
<dbReference type="EMBL" id="JAMKFB020000007">
    <property type="protein sequence ID" value="KAL0189415.1"/>
    <property type="molecule type" value="Genomic_DNA"/>
</dbReference>
<evidence type="ECO:0000313" key="3">
    <source>
        <dbReference type="Proteomes" id="UP001529510"/>
    </source>
</evidence>
<accession>A0ABD0QUH7</accession>
<dbReference type="InterPro" id="IPR016186">
    <property type="entry name" value="C-type_lectin-like/link_sf"/>
</dbReference>
<dbReference type="PROSITE" id="PS50041">
    <property type="entry name" value="C_TYPE_LECTIN_2"/>
    <property type="match status" value="2"/>
</dbReference>
<dbReference type="SMART" id="SM00034">
    <property type="entry name" value="CLECT"/>
    <property type="match status" value="2"/>
</dbReference>
<gene>
    <name evidence="2" type="ORF">M9458_016514</name>
</gene>
<feature type="domain" description="C-type lectin" evidence="1">
    <location>
        <begin position="129"/>
        <end position="249"/>
    </location>
</feature>
<reference evidence="2 3" key="1">
    <citation type="submission" date="2024-05" db="EMBL/GenBank/DDBJ databases">
        <title>Genome sequencing and assembly of Indian major carp, Cirrhinus mrigala (Hamilton, 1822).</title>
        <authorList>
            <person name="Mohindra V."/>
            <person name="Chowdhury L.M."/>
            <person name="Lal K."/>
            <person name="Jena J.K."/>
        </authorList>
    </citation>
    <scope>NUCLEOTIDE SEQUENCE [LARGE SCALE GENOMIC DNA]</scope>
    <source>
        <strain evidence="2">CM1030</strain>
        <tissue evidence="2">Blood</tissue>
    </source>
</reference>
<dbReference type="PANTHER" id="PTHR45784:SF8">
    <property type="entry name" value="C-TYPE MANNOSE RECEPTOR 2-RELATED"/>
    <property type="match status" value="1"/>
</dbReference>
<proteinExistence type="predicted"/>